<dbReference type="SUPFAM" id="SSF50998">
    <property type="entry name" value="Quinoprotein alcohol dehydrogenase-like"/>
    <property type="match status" value="1"/>
</dbReference>
<accession>A0A6G1SBS8</accession>
<keyword evidence="7" id="KW-0256">Endoplasmic reticulum</keyword>
<dbReference type="InterPro" id="IPR058545">
    <property type="entry name" value="Beta-prop_EMC1_1st"/>
</dbReference>
<comment type="subunit">
    <text evidence="3">Component of the ER membrane protein complex (EMC).</text>
</comment>
<evidence type="ECO:0000256" key="11">
    <source>
        <dbReference type="SAM" id="Phobius"/>
    </source>
</evidence>
<comment type="similarity">
    <text evidence="2">Belongs to the EMC1 family.</text>
</comment>
<evidence type="ECO:0000256" key="4">
    <source>
        <dbReference type="ARBA" id="ARBA00020824"/>
    </source>
</evidence>
<sequence length="675" mass="76319">MTLKYVSSILFVFIISTLLSPIFCLYQDQVGKFDWRKQSIGIPKFVYQHQGLDNLIVATKSNVIASIHNKDGSIIWRQLIADGCELNHMSILKSSEELRDYLVRTTCISETLETNQTQVWSPQNGLLVSESRYRDFIDDDQSESQLAETGHVVDDSTSAFTLTDDSNLLVSDDGKVTYQAHGRSIWAREESLASIVAAEIVKLPKDMRDSFGLKKTIVVVTQTGKLFGMDTITGDIVWHLFDKDFVTSNHESEHLVMILTKQSDDDAAESRAIVIHPNGLIMRINPVTGESLEKKRLPASIKQIALTEVCTHDESRGILILDTQEKVHVYPENLIEQVKDNLAKYYITIAERYPASIRGFKFVLESNEIVARQVWSIPFNETEKIVNLKLKRIDEEIHSPARVLGDRGILYKYVNPNLVAVLTESKTGEACNLDHSINVYLIDGVTGALIHSIHHQKSRAPSKLVHSENWLVYSYFNTKSRRTEVSSMEMFEGIHQVNSSAFSSLTRSHIKPKLIEHKSFIFPAGIDSMVDTVTLRGMTNRHIIVALPSGALLEIPKIFLDPRRPTHMLPEHREEGLIPYMPELPIPSESIINYDQTLLKVRRIITSPAILESTSLVFAHGLDLFFTRVTPSKTFDILKDDFDHVLITGVLIFLVVASFVSKYLAQRKALHAAWR</sequence>
<keyword evidence="5 11" id="KW-0812">Transmembrane</keyword>
<dbReference type="Pfam" id="PF25293">
    <property type="entry name" value="Beta-prop_EMC1_N"/>
    <property type="match status" value="1"/>
</dbReference>
<evidence type="ECO:0000259" key="12">
    <source>
        <dbReference type="Pfam" id="PF07774"/>
    </source>
</evidence>
<feature type="transmembrane region" description="Helical" evidence="11">
    <location>
        <begin position="646"/>
        <end position="665"/>
    </location>
</feature>
<protein>
    <recommendedName>
        <fullName evidence="4">ER membrane protein complex subunit 1</fullName>
    </recommendedName>
</protein>
<feature type="domain" description="ER membrane protein complex subunit 1 C-terminal" evidence="12">
    <location>
        <begin position="467"/>
        <end position="674"/>
    </location>
</feature>
<dbReference type="AlphaFoldDB" id="A0A6G1SBS8"/>
<name>A0A6G1SBS8_9ACAR</name>
<evidence type="ECO:0000256" key="5">
    <source>
        <dbReference type="ARBA" id="ARBA00022692"/>
    </source>
</evidence>
<evidence type="ECO:0000256" key="8">
    <source>
        <dbReference type="ARBA" id="ARBA00022989"/>
    </source>
</evidence>
<dbReference type="InterPro" id="IPR011047">
    <property type="entry name" value="Quinoprotein_ADH-like_sf"/>
</dbReference>
<keyword evidence="9 11" id="KW-0472">Membrane</keyword>
<feature type="transmembrane region" description="Helical" evidence="11">
    <location>
        <begin position="6"/>
        <end position="26"/>
    </location>
</feature>
<evidence type="ECO:0000256" key="3">
    <source>
        <dbReference type="ARBA" id="ARBA00011276"/>
    </source>
</evidence>
<evidence type="ECO:0000256" key="6">
    <source>
        <dbReference type="ARBA" id="ARBA00022729"/>
    </source>
</evidence>
<organism evidence="14">
    <name type="scientific">Aceria tosichella</name>
    <name type="common">wheat curl mite</name>
    <dbReference type="NCBI Taxonomy" id="561515"/>
    <lineage>
        <taxon>Eukaryota</taxon>
        <taxon>Metazoa</taxon>
        <taxon>Ecdysozoa</taxon>
        <taxon>Arthropoda</taxon>
        <taxon>Chelicerata</taxon>
        <taxon>Arachnida</taxon>
        <taxon>Acari</taxon>
        <taxon>Acariformes</taxon>
        <taxon>Trombidiformes</taxon>
        <taxon>Prostigmata</taxon>
        <taxon>Eupodina</taxon>
        <taxon>Eriophyoidea</taxon>
        <taxon>Eriophyidae</taxon>
        <taxon>Eriophyinae</taxon>
        <taxon>Aceriini</taxon>
        <taxon>Aceria</taxon>
    </lineage>
</organism>
<dbReference type="Pfam" id="PF07774">
    <property type="entry name" value="EMC1_C"/>
    <property type="match status" value="1"/>
</dbReference>
<evidence type="ECO:0000313" key="14">
    <source>
        <dbReference type="EMBL" id="MDE47945.1"/>
    </source>
</evidence>
<dbReference type="EMBL" id="GGYP01003174">
    <property type="protein sequence ID" value="MDE47945.1"/>
    <property type="molecule type" value="Transcribed_RNA"/>
</dbReference>
<dbReference type="PANTHER" id="PTHR21573">
    <property type="entry name" value="ER MEMBRANE PROTEIN COMPLEX SUBUNIT 1"/>
    <property type="match status" value="1"/>
</dbReference>
<gene>
    <name evidence="14" type="ORF">g.15368</name>
</gene>
<feature type="domain" description="EMC1 first beta-propeller" evidence="13">
    <location>
        <begin position="25"/>
        <end position="201"/>
    </location>
</feature>
<dbReference type="InterPro" id="IPR011678">
    <property type="entry name" value="EMC1_C"/>
</dbReference>
<evidence type="ECO:0000256" key="10">
    <source>
        <dbReference type="ARBA" id="ARBA00023180"/>
    </source>
</evidence>
<dbReference type="GO" id="GO:0072546">
    <property type="term" value="C:EMC complex"/>
    <property type="evidence" value="ECO:0007669"/>
    <property type="project" value="InterPro"/>
</dbReference>
<evidence type="ECO:0000256" key="9">
    <source>
        <dbReference type="ARBA" id="ARBA00023136"/>
    </source>
</evidence>
<reference evidence="14" key="1">
    <citation type="submission" date="2018-10" db="EMBL/GenBank/DDBJ databases">
        <title>Transcriptome assembly of Aceria tosichella (Wheat curl mite) Type 2.</title>
        <authorList>
            <person name="Scully E.D."/>
            <person name="Geib S.M."/>
            <person name="Palmer N.A."/>
            <person name="Gupta A.K."/>
            <person name="Sarath G."/>
            <person name="Tatineni S."/>
        </authorList>
    </citation>
    <scope>NUCLEOTIDE SEQUENCE</scope>
    <source>
        <strain evidence="14">LincolnNE</strain>
    </source>
</reference>
<dbReference type="InterPro" id="IPR026895">
    <property type="entry name" value="EMC1"/>
</dbReference>
<evidence type="ECO:0000256" key="1">
    <source>
        <dbReference type="ARBA" id="ARBA00004115"/>
    </source>
</evidence>
<evidence type="ECO:0000259" key="13">
    <source>
        <dbReference type="Pfam" id="PF25293"/>
    </source>
</evidence>
<proteinExistence type="inferred from homology"/>
<dbReference type="GO" id="GO:0034975">
    <property type="term" value="P:protein folding in endoplasmic reticulum"/>
    <property type="evidence" value="ECO:0007669"/>
    <property type="project" value="TreeGrafter"/>
</dbReference>
<evidence type="ECO:0000256" key="2">
    <source>
        <dbReference type="ARBA" id="ARBA00007904"/>
    </source>
</evidence>
<keyword evidence="10" id="KW-0325">Glycoprotein</keyword>
<comment type="subcellular location">
    <subcellularLocation>
        <location evidence="1">Endoplasmic reticulum membrane</location>
        <topology evidence="1">Single-pass type I membrane protein</topology>
    </subcellularLocation>
</comment>
<keyword evidence="8 11" id="KW-1133">Transmembrane helix</keyword>
<dbReference type="PANTHER" id="PTHR21573:SF0">
    <property type="entry name" value="ER MEMBRANE PROTEIN COMPLEX SUBUNIT 1"/>
    <property type="match status" value="1"/>
</dbReference>
<keyword evidence="6" id="KW-0732">Signal</keyword>
<evidence type="ECO:0000256" key="7">
    <source>
        <dbReference type="ARBA" id="ARBA00022824"/>
    </source>
</evidence>